<comment type="similarity">
    <text evidence="5">Belongs to the DEAD box helicase family.</text>
</comment>
<keyword evidence="3 8" id="KW-0347">Helicase</keyword>
<dbReference type="GO" id="GO:0003724">
    <property type="term" value="F:RNA helicase activity"/>
    <property type="evidence" value="ECO:0007669"/>
    <property type="project" value="TreeGrafter"/>
</dbReference>
<feature type="domain" description="Helicase ATP-binding" evidence="6">
    <location>
        <begin position="23"/>
        <end position="191"/>
    </location>
</feature>
<dbReference type="InterPro" id="IPR001650">
    <property type="entry name" value="Helicase_C-like"/>
</dbReference>
<gene>
    <name evidence="8" type="ORF">JCM15548_14015</name>
</gene>
<keyword evidence="9" id="KW-1185">Reference proteome</keyword>
<dbReference type="PROSITE" id="PS51194">
    <property type="entry name" value="HELICASE_CTER"/>
    <property type="match status" value="1"/>
</dbReference>
<dbReference type="GO" id="GO:0016787">
    <property type="term" value="F:hydrolase activity"/>
    <property type="evidence" value="ECO:0007669"/>
    <property type="project" value="UniProtKB-KW"/>
</dbReference>
<dbReference type="PROSITE" id="PS51192">
    <property type="entry name" value="HELICASE_ATP_BIND_1"/>
    <property type="match status" value="1"/>
</dbReference>
<dbReference type="SUPFAM" id="SSF52540">
    <property type="entry name" value="P-loop containing nucleoside triphosphate hydrolases"/>
    <property type="match status" value="1"/>
</dbReference>
<dbReference type="EMBL" id="BAZW01000055">
    <property type="protein sequence ID" value="GAO31632.1"/>
    <property type="molecule type" value="Genomic_DNA"/>
</dbReference>
<evidence type="ECO:0000313" key="8">
    <source>
        <dbReference type="EMBL" id="GAO31632.1"/>
    </source>
</evidence>
<dbReference type="InterPro" id="IPR044742">
    <property type="entry name" value="DEAD/DEAH_RhlB"/>
</dbReference>
<proteinExistence type="inferred from homology"/>
<dbReference type="GO" id="GO:0005524">
    <property type="term" value="F:ATP binding"/>
    <property type="evidence" value="ECO:0007669"/>
    <property type="project" value="UniProtKB-KW"/>
</dbReference>
<protein>
    <submittedName>
        <fullName evidence="8">ATP-dependent RNA helicase</fullName>
    </submittedName>
</protein>
<dbReference type="InterPro" id="IPR050079">
    <property type="entry name" value="DEAD_box_RNA_helicase"/>
</dbReference>
<evidence type="ECO:0000259" key="7">
    <source>
        <dbReference type="PROSITE" id="PS51194"/>
    </source>
</evidence>
<name>A0A0E9M1F5_9BACT</name>
<dbReference type="InterPro" id="IPR005580">
    <property type="entry name" value="DbpA/CsdA_RNA-bd_dom"/>
</dbReference>
<evidence type="ECO:0000256" key="1">
    <source>
        <dbReference type="ARBA" id="ARBA00022741"/>
    </source>
</evidence>
<dbReference type="SMART" id="SM00487">
    <property type="entry name" value="DEXDc"/>
    <property type="match status" value="1"/>
</dbReference>
<keyword evidence="4" id="KW-0067">ATP-binding</keyword>
<dbReference type="Pfam" id="PF00271">
    <property type="entry name" value="Helicase_C"/>
    <property type="match status" value="1"/>
</dbReference>
<dbReference type="SMART" id="SM00490">
    <property type="entry name" value="HELICc"/>
    <property type="match status" value="1"/>
</dbReference>
<feature type="domain" description="Helicase C-terminal" evidence="7">
    <location>
        <begin position="217"/>
        <end position="366"/>
    </location>
</feature>
<accession>A0A0E9M1F5</accession>
<dbReference type="Pfam" id="PF03880">
    <property type="entry name" value="DbpA"/>
    <property type="match status" value="1"/>
</dbReference>
<evidence type="ECO:0000313" key="9">
    <source>
        <dbReference type="Proteomes" id="UP000032900"/>
    </source>
</evidence>
<dbReference type="PANTHER" id="PTHR47959">
    <property type="entry name" value="ATP-DEPENDENT RNA HELICASE RHLE-RELATED"/>
    <property type="match status" value="1"/>
</dbReference>
<dbReference type="CDD" id="cd18787">
    <property type="entry name" value="SF2_C_DEAD"/>
    <property type="match status" value="1"/>
</dbReference>
<dbReference type="InterPro" id="IPR027417">
    <property type="entry name" value="P-loop_NTPase"/>
</dbReference>
<keyword evidence="2" id="KW-0378">Hydrolase</keyword>
<dbReference type="OrthoDB" id="9785240at2"/>
<evidence type="ECO:0000256" key="4">
    <source>
        <dbReference type="ARBA" id="ARBA00022840"/>
    </source>
</evidence>
<evidence type="ECO:0000256" key="3">
    <source>
        <dbReference type="ARBA" id="ARBA00022806"/>
    </source>
</evidence>
<dbReference type="Gene3D" id="3.40.50.300">
    <property type="entry name" value="P-loop containing nucleotide triphosphate hydrolases"/>
    <property type="match status" value="2"/>
</dbReference>
<dbReference type="GO" id="GO:0003676">
    <property type="term" value="F:nucleic acid binding"/>
    <property type="evidence" value="ECO:0007669"/>
    <property type="project" value="InterPro"/>
</dbReference>
<reference evidence="8 9" key="1">
    <citation type="journal article" date="2015" name="Microbes Environ.">
        <title>Distribution and evolution of nitrogen fixation genes in the phylum bacteroidetes.</title>
        <authorList>
            <person name="Inoue J."/>
            <person name="Oshima K."/>
            <person name="Suda W."/>
            <person name="Sakamoto M."/>
            <person name="Iino T."/>
            <person name="Noda S."/>
            <person name="Hongoh Y."/>
            <person name="Hattori M."/>
            <person name="Ohkuma M."/>
        </authorList>
    </citation>
    <scope>NUCLEOTIDE SEQUENCE [LARGE SCALE GENOMIC DNA]</scope>
    <source>
        <strain evidence="8">JCM 15548</strain>
    </source>
</reference>
<evidence type="ECO:0000256" key="5">
    <source>
        <dbReference type="ARBA" id="ARBA00038437"/>
    </source>
</evidence>
<dbReference type="InterPro" id="IPR014001">
    <property type="entry name" value="Helicase_ATP-bd"/>
</dbReference>
<evidence type="ECO:0000259" key="6">
    <source>
        <dbReference type="PROSITE" id="PS51192"/>
    </source>
</evidence>
<dbReference type="AlphaFoldDB" id="A0A0E9M1F5"/>
<keyword evidence="1" id="KW-0547">Nucleotide-binding</keyword>
<comment type="caution">
    <text evidence="8">The sequence shown here is derived from an EMBL/GenBank/DDBJ whole genome shotgun (WGS) entry which is preliminary data.</text>
</comment>
<dbReference type="GO" id="GO:0005829">
    <property type="term" value="C:cytosol"/>
    <property type="evidence" value="ECO:0007669"/>
    <property type="project" value="TreeGrafter"/>
</dbReference>
<evidence type="ECO:0000256" key="2">
    <source>
        <dbReference type="ARBA" id="ARBA00022801"/>
    </source>
</evidence>
<dbReference type="CDD" id="cd00268">
    <property type="entry name" value="DEADc"/>
    <property type="match status" value="1"/>
</dbReference>
<dbReference type="InterPro" id="IPR011545">
    <property type="entry name" value="DEAD/DEAH_box_helicase_dom"/>
</dbReference>
<dbReference type="STRING" id="1236989.JCM15548_14015"/>
<dbReference type="PANTHER" id="PTHR47959:SF1">
    <property type="entry name" value="ATP-DEPENDENT RNA HELICASE DBPA"/>
    <property type="match status" value="1"/>
</dbReference>
<dbReference type="RefSeq" id="WP_062127855.1">
    <property type="nucleotide sequence ID" value="NZ_BAZW01000055.1"/>
</dbReference>
<dbReference type="Proteomes" id="UP000032900">
    <property type="component" value="Unassembled WGS sequence"/>
</dbReference>
<dbReference type="Pfam" id="PF00270">
    <property type="entry name" value="DEAD"/>
    <property type="match status" value="1"/>
</dbReference>
<dbReference type="Gene3D" id="3.30.70.330">
    <property type="match status" value="1"/>
</dbReference>
<dbReference type="InterPro" id="IPR012677">
    <property type="entry name" value="Nucleotide-bd_a/b_plait_sf"/>
</dbReference>
<organism evidence="8 9">
    <name type="scientific">Geofilum rubicundum JCM 15548</name>
    <dbReference type="NCBI Taxonomy" id="1236989"/>
    <lineage>
        <taxon>Bacteria</taxon>
        <taxon>Pseudomonadati</taxon>
        <taxon>Bacteroidota</taxon>
        <taxon>Bacteroidia</taxon>
        <taxon>Marinilabiliales</taxon>
        <taxon>Marinilabiliaceae</taxon>
        <taxon>Geofilum</taxon>
    </lineage>
</organism>
<sequence>MSHSTILSRFNISELNPMQQAMLEVAQKPNDVVLISPTGSGKTIGFLLPVLQLLVPEKQGVQVLILVPSRELALQIEQVFKQMGTEHKINCCYGGHSVGIEVNNLQHPPAVLVGTPGRIAHHLRRKNLVLTQTATIVLDEFDKSLEMGFKTEMEFILQQCKSARKRILTSATQLKELPDFVGIKNKVELNYTTPQSETPSALVMKTVKVPGDDKLHALMLLLGHINAQSTLIFCNHREVVTRISEQLNLHKVEHGLYHGAMEQIDREKTLIKLRNGSINLLISTDLAARGLDIPEIEAVIHYQLPPSEDIMVHRNGRTARMHAGGTAYFLLDHKDFLPRFLTTAPEEEKLPQKLTLPKPSKWKTLYIGGGKKDKINKMDIVGMLLQKGQLQKEELGKIEVLDHSAYVAIKSSKMNKTLQLIRDEKIKNKKLKMEVSS</sequence>